<gene>
    <name evidence="1" type="ORF">DSL64_13755</name>
</gene>
<accession>A0A3D8YB14</accession>
<proteinExistence type="predicted"/>
<evidence type="ECO:0000313" key="2">
    <source>
        <dbReference type="Proteomes" id="UP000256373"/>
    </source>
</evidence>
<dbReference type="RefSeq" id="WP_115831476.1">
    <property type="nucleotide sequence ID" value="NZ_QNUL01000009.1"/>
</dbReference>
<dbReference type="Proteomes" id="UP000256373">
    <property type="component" value="Unassembled WGS sequence"/>
</dbReference>
<keyword evidence="2" id="KW-1185">Reference proteome</keyword>
<dbReference type="AlphaFoldDB" id="A0A3D8YB14"/>
<name>A0A3D8YB14_9BACT</name>
<sequence>MRTRKLLNGLWVPRWISPIVLAAVVATPYMATAQQGSWGNTFVHNSGNATLFGAHTFVAGGAGTQPGIIKTARTTPIGIVSFGPAATHSGANDAGHIDGYVGKYGTTAFTFPIGNGTKMRPVSISAPTSGDFKAAYWLENPNAATLPAGAPFPVANLGTGVTAVSNVEYWDIDGPSAVDLTLTWDAASNVNTLAGGNLSNLAIVGYNATTSKWESLGGTATGTLTGTGSVVATGVTPDNYVAFTFGSVTAEPTTPDLRPYLVLLNVDFTLPTTARSFTVRVRNMRVGTIATNPVIVRIYKPSPTSTIALTGAALTNWTVANTPTYYTLTSNLDVPEGTTGITITGNITLPASVPSGTHPLRVLIPDLSGGELATDNGNNEIIGKLTRN</sequence>
<comment type="caution">
    <text evidence="1">The sequence shown here is derived from an EMBL/GenBank/DDBJ whole genome shotgun (WGS) entry which is preliminary data.</text>
</comment>
<dbReference type="OrthoDB" id="934305at2"/>
<organism evidence="1 2">
    <name type="scientific">Dyadobacter luteus</name>
    <dbReference type="NCBI Taxonomy" id="2259619"/>
    <lineage>
        <taxon>Bacteria</taxon>
        <taxon>Pseudomonadati</taxon>
        <taxon>Bacteroidota</taxon>
        <taxon>Cytophagia</taxon>
        <taxon>Cytophagales</taxon>
        <taxon>Spirosomataceae</taxon>
        <taxon>Dyadobacter</taxon>
    </lineage>
</organism>
<reference evidence="1 2" key="1">
    <citation type="submission" date="2018-07" db="EMBL/GenBank/DDBJ databases">
        <title>Dyadobacter roseus sp. nov., isolated from rose rhizosphere soil.</title>
        <authorList>
            <person name="Chen L."/>
        </authorList>
    </citation>
    <scope>NUCLEOTIDE SEQUENCE [LARGE SCALE GENOMIC DNA]</scope>
    <source>
        <strain evidence="1 2">RS19</strain>
    </source>
</reference>
<protein>
    <submittedName>
        <fullName evidence="1">Uncharacterized protein</fullName>
    </submittedName>
</protein>
<dbReference type="EMBL" id="QNUL01000009">
    <property type="protein sequence ID" value="REA60955.1"/>
    <property type="molecule type" value="Genomic_DNA"/>
</dbReference>
<evidence type="ECO:0000313" key="1">
    <source>
        <dbReference type="EMBL" id="REA60955.1"/>
    </source>
</evidence>